<gene>
    <name evidence="1" type="ORF">C3Y92_09070</name>
</gene>
<name>A0A4P6HQ80_9BACT</name>
<keyword evidence="2" id="KW-1185">Reference proteome</keyword>
<dbReference type="AlphaFoldDB" id="A0A4P6HQ80"/>
<dbReference type="EMBL" id="CP026538">
    <property type="protein sequence ID" value="QAZ67368.1"/>
    <property type="molecule type" value="Genomic_DNA"/>
</dbReference>
<protein>
    <submittedName>
        <fullName evidence="1">Uncharacterized protein</fullName>
    </submittedName>
</protein>
<organism evidence="1 2">
    <name type="scientific">Solidesulfovibrio carbinolicus</name>
    <dbReference type="NCBI Taxonomy" id="296842"/>
    <lineage>
        <taxon>Bacteria</taxon>
        <taxon>Pseudomonadati</taxon>
        <taxon>Thermodesulfobacteriota</taxon>
        <taxon>Desulfovibrionia</taxon>
        <taxon>Desulfovibrionales</taxon>
        <taxon>Desulfovibrionaceae</taxon>
        <taxon>Solidesulfovibrio</taxon>
    </lineage>
</organism>
<dbReference type="RefSeq" id="WP_006920530.1">
    <property type="nucleotide sequence ID" value="NZ_CP026538.1"/>
</dbReference>
<evidence type="ECO:0000313" key="2">
    <source>
        <dbReference type="Proteomes" id="UP000293296"/>
    </source>
</evidence>
<reference evidence="1 2" key="1">
    <citation type="submission" date="2018-02" db="EMBL/GenBank/DDBJ databases">
        <title>Genome sequence of Desulfovibrio carbinolicus DSM 3852.</title>
        <authorList>
            <person name="Wilbanks E."/>
            <person name="Skennerton C.T."/>
            <person name="Orphan V.J."/>
        </authorList>
    </citation>
    <scope>NUCLEOTIDE SEQUENCE [LARGE SCALE GENOMIC DNA]</scope>
    <source>
        <strain evidence="1 2">DSM 3852</strain>
    </source>
</reference>
<proteinExistence type="predicted"/>
<sequence>MRQGDAAKTVSPIEAVRRYCLTACMGGQRSLVAGCVDADCPFHPLRLKEVPEGFGVRVVRVIRRFCLRCTLGDRGDIRRCREKAACPVWPYRIGVSPRKLKRLIAEKRRPKQLELPL</sequence>
<dbReference type="Proteomes" id="UP000293296">
    <property type="component" value="Chromosome"/>
</dbReference>
<dbReference type="KEGG" id="dcb:C3Y92_09070"/>
<accession>A0A4P6HQ80</accession>
<evidence type="ECO:0000313" key="1">
    <source>
        <dbReference type="EMBL" id="QAZ67368.1"/>
    </source>
</evidence>
<dbReference type="OrthoDB" id="1868456at2"/>